<evidence type="ECO:0000313" key="2">
    <source>
        <dbReference type="Proteomes" id="UP000507470"/>
    </source>
</evidence>
<organism evidence="1 2">
    <name type="scientific">Mytilus coruscus</name>
    <name type="common">Sea mussel</name>
    <dbReference type="NCBI Taxonomy" id="42192"/>
    <lineage>
        <taxon>Eukaryota</taxon>
        <taxon>Metazoa</taxon>
        <taxon>Spiralia</taxon>
        <taxon>Lophotrochozoa</taxon>
        <taxon>Mollusca</taxon>
        <taxon>Bivalvia</taxon>
        <taxon>Autobranchia</taxon>
        <taxon>Pteriomorphia</taxon>
        <taxon>Mytilida</taxon>
        <taxon>Mytiloidea</taxon>
        <taxon>Mytilidae</taxon>
        <taxon>Mytilinae</taxon>
        <taxon>Mytilus</taxon>
    </lineage>
</organism>
<keyword evidence="2" id="KW-1185">Reference proteome</keyword>
<gene>
    <name evidence="1" type="ORF">MCOR_15291</name>
</gene>
<dbReference type="AlphaFoldDB" id="A0A6J8B6X2"/>
<evidence type="ECO:0000313" key="1">
    <source>
        <dbReference type="EMBL" id="CAC5379201.1"/>
    </source>
</evidence>
<accession>A0A6J8B6X2</accession>
<proteinExistence type="predicted"/>
<reference evidence="1 2" key="1">
    <citation type="submission" date="2020-06" db="EMBL/GenBank/DDBJ databases">
        <authorList>
            <person name="Li R."/>
            <person name="Bekaert M."/>
        </authorList>
    </citation>
    <scope>NUCLEOTIDE SEQUENCE [LARGE SCALE GENOMIC DNA]</scope>
    <source>
        <strain evidence="2">wild</strain>
    </source>
</reference>
<dbReference type="OrthoDB" id="7634906at2759"/>
<dbReference type="EMBL" id="CACVKT020002653">
    <property type="protein sequence ID" value="CAC5379201.1"/>
    <property type="molecule type" value="Genomic_DNA"/>
</dbReference>
<sequence>MKIHEYITFRSTKHFNENDFINHISQCSFDSVLEIDDPEEALLSFLNIFTEVLNHHAPLIKKRVNRLYQNEWMNDEILESMRKRDFYHKKKCMYIWGNKVKYLIKNSKQNYYTNIIEHKKGNNTKLWKHLHTVSGTDNHASIKIISDCSKKEIIDPKSIADVLMLISQISQIILI</sequence>
<protein>
    <submittedName>
        <fullName evidence="1">Uncharacterized protein</fullName>
    </submittedName>
</protein>
<dbReference type="Proteomes" id="UP000507470">
    <property type="component" value="Unassembled WGS sequence"/>
</dbReference>
<name>A0A6J8B6X2_MYTCO</name>